<dbReference type="Pfam" id="PF00892">
    <property type="entry name" value="EamA"/>
    <property type="match status" value="2"/>
</dbReference>
<name>A0A9W6J7D2_9HYPH</name>
<evidence type="ECO:0000256" key="3">
    <source>
        <dbReference type="ARBA" id="ARBA00022692"/>
    </source>
</evidence>
<dbReference type="PANTHER" id="PTHR32322:SF2">
    <property type="entry name" value="EAMA DOMAIN-CONTAINING PROTEIN"/>
    <property type="match status" value="1"/>
</dbReference>
<feature type="domain" description="EamA" evidence="7">
    <location>
        <begin position="185"/>
        <end position="319"/>
    </location>
</feature>
<feature type="transmembrane region" description="Helical" evidence="6">
    <location>
        <begin position="62"/>
        <end position="80"/>
    </location>
</feature>
<protein>
    <submittedName>
        <fullName evidence="8">DMT transporter permease</fullName>
    </submittedName>
</protein>
<reference evidence="8" key="2">
    <citation type="submission" date="2023-01" db="EMBL/GenBank/DDBJ databases">
        <authorList>
            <person name="Sun Q."/>
            <person name="Evtushenko L."/>
        </authorList>
    </citation>
    <scope>NUCLEOTIDE SEQUENCE</scope>
    <source>
        <strain evidence="8">VKM B-2484</strain>
    </source>
</reference>
<dbReference type="PANTHER" id="PTHR32322">
    <property type="entry name" value="INNER MEMBRANE TRANSPORTER"/>
    <property type="match status" value="1"/>
</dbReference>
<feature type="transmembrane region" description="Helical" evidence="6">
    <location>
        <begin position="28"/>
        <end position="50"/>
    </location>
</feature>
<keyword evidence="4 6" id="KW-1133">Transmembrane helix</keyword>
<feature type="domain" description="EamA" evidence="7">
    <location>
        <begin position="36"/>
        <end position="172"/>
    </location>
</feature>
<proteinExistence type="inferred from homology"/>
<feature type="transmembrane region" description="Helical" evidence="6">
    <location>
        <begin position="274"/>
        <end position="296"/>
    </location>
</feature>
<dbReference type="InterPro" id="IPR000620">
    <property type="entry name" value="EamA_dom"/>
</dbReference>
<dbReference type="Proteomes" id="UP001143370">
    <property type="component" value="Unassembled WGS sequence"/>
</dbReference>
<keyword evidence="3 6" id="KW-0812">Transmembrane</keyword>
<evidence type="ECO:0000256" key="2">
    <source>
        <dbReference type="ARBA" id="ARBA00007362"/>
    </source>
</evidence>
<evidence type="ECO:0000256" key="1">
    <source>
        <dbReference type="ARBA" id="ARBA00004141"/>
    </source>
</evidence>
<gene>
    <name evidence="8" type="ORF">GCM10017643_13110</name>
</gene>
<evidence type="ECO:0000259" key="7">
    <source>
        <dbReference type="Pfam" id="PF00892"/>
    </source>
</evidence>
<keyword evidence="5 6" id="KW-0472">Membrane</keyword>
<dbReference type="AlphaFoldDB" id="A0A9W6J7D2"/>
<comment type="caution">
    <text evidence="8">The sequence shown here is derived from an EMBL/GenBank/DDBJ whole genome shotgun (WGS) entry which is preliminary data.</text>
</comment>
<dbReference type="EMBL" id="BSFJ01000005">
    <property type="protein sequence ID" value="GLK71196.1"/>
    <property type="molecule type" value="Genomic_DNA"/>
</dbReference>
<dbReference type="GO" id="GO:0016020">
    <property type="term" value="C:membrane"/>
    <property type="evidence" value="ECO:0007669"/>
    <property type="project" value="UniProtKB-SubCell"/>
</dbReference>
<keyword evidence="9" id="KW-1185">Reference proteome</keyword>
<evidence type="ECO:0000313" key="9">
    <source>
        <dbReference type="Proteomes" id="UP001143370"/>
    </source>
</evidence>
<feature type="transmembrane region" description="Helical" evidence="6">
    <location>
        <begin position="100"/>
        <end position="117"/>
    </location>
</feature>
<feature type="transmembrane region" description="Helical" evidence="6">
    <location>
        <begin position="213"/>
        <end position="234"/>
    </location>
</feature>
<comment type="similarity">
    <text evidence="2">Belongs to the EamA transporter family.</text>
</comment>
<evidence type="ECO:0000256" key="6">
    <source>
        <dbReference type="SAM" id="Phobius"/>
    </source>
</evidence>
<feature type="transmembrane region" description="Helical" evidence="6">
    <location>
        <begin position="129"/>
        <end position="149"/>
    </location>
</feature>
<evidence type="ECO:0000256" key="5">
    <source>
        <dbReference type="ARBA" id="ARBA00023136"/>
    </source>
</evidence>
<evidence type="ECO:0000256" key="4">
    <source>
        <dbReference type="ARBA" id="ARBA00022989"/>
    </source>
</evidence>
<reference evidence="8" key="1">
    <citation type="journal article" date="2014" name="Int. J. Syst. Evol. Microbiol.">
        <title>Complete genome sequence of Corynebacterium casei LMG S-19264T (=DSM 44701T), isolated from a smear-ripened cheese.</title>
        <authorList>
            <consortium name="US DOE Joint Genome Institute (JGI-PGF)"/>
            <person name="Walter F."/>
            <person name="Albersmeier A."/>
            <person name="Kalinowski J."/>
            <person name="Ruckert C."/>
        </authorList>
    </citation>
    <scope>NUCLEOTIDE SEQUENCE</scope>
    <source>
        <strain evidence="8">VKM B-2484</strain>
    </source>
</reference>
<accession>A0A9W6J7D2</accession>
<dbReference type="RefSeq" id="WP_246544500.1">
    <property type="nucleotide sequence ID" value="NZ_BSFJ01000005.1"/>
</dbReference>
<comment type="subcellular location">
    <subcellularLocation>
        <location evidence="1">Membrane</location>
        <topology evidence="1">Multi-pass membrane protein</topology>
    </subcellularLocation>
</comment>
<sequence>MPPASKAGLADSTPLAALRPVAPHTGAAATFLPLPLLVALFCVLWSSAFAGAKLALADCPPLILLSARLLLAGAIMLALAPLWDSGARRRDLPPIRRRDILALIGIGILNNAVYLGLNWTALTFTSSAYTAVLTSCLPLLVALAAGPLLGEKMSLAKWAGIALGLLGVVIVLRSRLAGAHESLAGTLLIGGGVTALAAGTLAFKYLAPRGGVWSGNAVQCLAGGLALIPVALATENPADIHLTANLFGGLAFLVVAVSIGGYGLWFYLLTRASATAASSLHFLMPPLGLFFGWLLLGEAVPPLDILGIVPIALGIWLVTRPARAPG</sequence>
<feature type="transmembrane region" description="Helical" evidence="6">
    <location>
        <begin position="184"/>
        <end position="207"/>
    </location>
</feature>
<dbReference type="SUPFAM" id="SSF103481">
    <property type="entry name" value="Multidrug resistance efflux transporter EmrE"/>
    <property type="match status" value="2"/>
</dbReference>
<dbReference type="InterPro" id="IPR037185">
    <property type="entry name" value="EmrE-like"/>
</dbReference>
<organism evidence="8 9">
    <name type="scientific">Ancylobacter dichloromethanicus</name>
    <dbReference type="NCBI Taxonomy" id="518825"/>
    <lineage>
        <taxon>Bacteria</taxon>
        <taxon>Pseudomonadati</taxon>
        <taxon>Pseudomonadota</taxon>
        <taxon>Alphaproteobacteria</taxon>
        <taxon>Hyphomicrobiales</taxon>
        <taxon>Xanthobacteraceae</taxon>
        <taxon>Ancylobacter</taxon>
    </lineage>
</organism>
<dbReference type="InterPro" id="IPR050638">
    <property type="entry name" value="AA-Vitamin_Transporters"/>
</dbReference>
<feature type="transmembrane region" description="Helical" evidence="6">
    <location>
        <begin position="303"/>
        <end position="319"/>
    </location>
</feature>
<feature type="transmembrane region" description="Helical" evidence="6">
    <location>
        <begin position="246"/>
        <end position="268"/>
    </location>
</feature>
<evidence type="ECO:0000313" key="8">
    <source>
        <dbReference type="EMBL" id="GLK71196.1"/>
    </source>
</evidence>
<feature type="transmembrane region" description="Helical" evidence="6">
    <location>
        <begin position="155"/>
        <end position="172"/>
    </location>
</feature>